<dbReference type="Pfam" id="PF17854">
    <property type="entry name" value="FtsK_alpha"/>
    <property type="match status" value="1"/>
</dbReference>
<dbReference type="Gene3D" id="3.30.980.40">
    <property type="match status" value="1"/>
</dbReference>
<feature type="transmembrane region" description="Helical" evidence="17">
    <location>
        <begin position="35"/>
        <end position="55"/>
    </location>
</feature>
<accession>A0A1G1X674</accession>
<evidence type="ECO:0000256" key="2">
    <source>
        <dbReference type="ARBA" id="ARBA00006474"/>
    </source>
</evidence>
<dbReference type="PROSITE" id="PS50901">
    <property type="entry name" value="FTSK"/>
    <property type="match status" value="1"/>
</dbReference>
<evidence type="ECO:0000256" key="10">
    <source>
        <dbReference type="ARBA" id="ARBA00023125"/>
    </source>
</evidence>
<dbReference type="Pfam" id="PF13491">
    <property type="entry name" value="FtsK_4TM"/>
    <property type="match status" value="1"/>
</dbReference>
<dbReference type="InterPro" id="IPR025199">
    <property type="entry name" value="FtsK_4TM"/>
</dbReference>
<evidence type="ECO:0000313" key="20">
    <source>
        <dbReference type="Proteomes" id="UP000177528"/>
    </source>
</evidence>
<evidence type="ECO:0000256" key="9">
    <source>
        <dbReference type="ARBA" id="ARBA00022989"/>
    </source>
</evidence>
<protein>
    <recommendedName>
        <fullName evidence="18">FtsK domain-containing protein</fullName>
    </recommendedName>
</protein>
<dbReference type="SMART" id="SM00843">
    <property type="entry name" value="Ftsk_gamma"/>
    <property type="match status" value="1"/>
</dbReference>
<feature type="region of interest" description="Disordered" evidence="16">
    <location>
        <begin position="601"/>
        <end position="626"/>
    </location>
</feature>
<evidence type="ECO:0000256" key="7">
    <source>
        <dbReference type="ARBA" id="ARBA00022829"/>
    </source>
</evidence>
<evidence type="ECO:0000256" key="4">
    <source>
        <dbReference type="ARBA" id="ARBA00022618"/>
    </source>
</evidence>
<dbReference type="Pfam" id="PF09397">
    <property type="entry name" value="FtsK_gamma"/>
    <property type="match status" value="1"/>
</dbReference>
<evidence type="ECO:0000256" key="16">
    <source>
        <dbReference type="SAM" id="MobiDB-lite"/>
    </source>
</evidence>
<dbReference type="SMART" id="SM00382">
    <property type="entry name" value="AAA"/>
    <property type="match status" value="1"/>
</dbReference>
<keyword evidence="6 14" id="KW-0547">Nucleotide-binding</keyword>
<dbReference type="PANTHER" id="PTHR22683">
    <property type="entry name" value="SPORULATION PROTEIN RELATED"/>
    <property type="match status" value="1"/>
</dbReference>
<keyword evidence="10" id="KW-0238">DNA-binding</keyword>
<reference evidence="19 20" key="1">
    <citation type="journal article" date="2016" name="Nat. Commun.">
        <title>Thousands of microbial genomes shed light on interconnected biogeochemical processes in an aquifer system.</title>
        <authorList>
            <person name="Anantharaman K."/>
            <person name="Brown C.T."/>
            <person name="Hug L.A."/>
            <person name="Sharon I."/>
            <person name="Castelle C.J."/>
            <person name="Probst A.J."/>
            <person name="Thomas B.C."/>
            <person name="Singh A."/>
            <person name="Wilkins M.J."/>
            <person name="Karaoz U."/>
            <person name="Brodie E.L."/>
            <person name="Williams K.H."/>
            <person name="Hubbard S.S."/>
            <person name="Banfield J.F."/>
        </authorList>
    </citation>
    <scope>NUCLEOTIDE SEQUENCE [LARGE SCALE GENOMIC DNA]</scope>
</reference>
<feature type="region of interest" description="Disordered" evidence="16">
    <location>
        <begin position="697"/>
        <end position="719"/>
    </location>
</feature>
<evidence type="ECO:0000256" key="8">
    <source>
        <dbReference type="ARBA" id="ARBA00022840"/>
    </source>
</evidence>
<dbReference type="InterPro" id="IPR041027">
    <property type="entry name" value="FtsK_alpha"/>
</dbReference>
<evidence type="ECO:0000256" key="5">
    <source>
        <dbReference type="ARBA" id="ARBA00022692"/>
    </source>
</evidence>
<dbReference type="GO" id="GO:0005886">
    <property type="term" value="C:plasma membrane"/>
    <property type="evidence" value="ECO:0007669"/>
    <property type="project" value="UniProtKB-SubCell"/>
</dbReference>
<evidence type="ECO:0000256" key="11">
    <source>
        <dbReference type="ARBA" id="ARBA00023136"/>
    </source>
</evidence>
<evidence type="ECO:0000313" key="19">
    <source>
        <dbReference type="EMBL" id="OGY35060.1"/>
    </source>
</evidence>
<feature type="coiled-coil region" evidence="15">
    <location>
        <begin position="203"/>
        <end position="230"/>
    </location>
</feature>
<keyword evidence="4" id="KW-0132">Cell division</keyword>
<dbReference type="CDD" id="cd01127">
    <property type="entry name" value="TrwB_TraG_TraD_VirD4"/>
    <property type="match status" value="1"/>
</dbReference>
<dbReference type="InterPro" id="IPR036390">
    <property type="entry name" value="WH_DNA-bd_sf"/>
</dbReference>
<feature type="transmembrane region" description="Helical" evidence="17">
    <location>
        <begin position="67"/>
        <end position="87"/>
    </location>
</feature>
<dbReference type="GO" id="GO:0051301">
    <property type="term" value="P:cell division"/>
    <property type="evidence" value="ECO:0007669"/>
    <property type="project" value="UniProtKB-KW"/>
</dbReference>
<dbReference type="InterPro" id="IPR036388">
    <property type="entry name" value="WH-like_DNA-bd_sf"/>
</dbReference>
<dbReference type="AlphaFoldDB" id="A0A1G1X674"/>
<dbReference type="PANTHER" id="PTHR22683:SF41">
    <property type="entry name" value="DNA TRANSLOCASE FTSK"/>
    <property type="match status" value="1"/>
</dbReference>
<organism evidence="19 20">
    <name type="scientific">Candidatus Andersenbacteria bacterium RIFCSPHIGHO2_12_FULL_45_11</name>
    <dbReference type="NCBI Taxonomy" id="1797281"/>
    <lineage>
        <taxon>Bacteria</taxon>
        <taxon>Candidatus Anderseniibacteriota</taxon>
    </lineage>
</organism>
<keyword evidence="9 17" id="KW-1133">Transmembrane helix</keyword>
<dbReference type="GO" id="GO:0003677">
    <property type="term" value="F:DNA binding"/>
    <property type="evidence" value="ECO:0007669"/>
    <property type="project" value="UniProtKB-KW"/>
</dbReference>
<evidence type="ECO:0000256" key="14">
    <source>
        <dbReference type="PROSITE-ProRule" id="PRU00289"/>
    </source>
</evidence>
<evidence type="ECO:0000256" key="1">
    <source>
        <dbReference type="ARBA" id="ARBA00004651"/>
    </source>
</evidence>
<dbReference type="Proteomes" id="UP000177528">
    <property type="component" value="Unassembled WGS sequence"/>
</dbReference>
<evidence type="ECO:0000256" key="15">
    <source>
        <dbReference type="SAM" id="Coils"/>
    </source>
</evidence>
<evidence type="ECO:0000256" key="13">
    <source>
        <dbReference type="ARBA" id="ARBA00025923"/>
    </source>
</evidence>
<dbReference type="Gene3D" id="3.40.50.300">
    <property type="entry name" value="P-loop containing nucleotide triphosphate hydrolases"/>
    <property type="match status" value="1"/>
</dbReference>
<dbReference type="GO" id="GO:0005524">
    <property type="term" value="F:ATP binding"/>
    <property type="evidence" value="ECO:0007669"/>
    <property type="project" value="UniProtKB-UniRule"/>
</dbReference>
<sequence length="719" mass="78259">MGVILIAFSIIAFLSFFKAAGPSGIFILLLLRRLFGILGYIAPFVFIYMGISLVRSREEPMPRIQKVGVLLLIAGVLGVFHVVGIPVEDAYQVADEGRGGGMIGFLLAYPISRAFSSIASSLIFLCAMGVGIFLTFNISPSDVRQYFASLWPIRRLAEGEGEEGALDSESEDTFTQDTSKSPLPLFRVSRKVASSASTDPAQLKLEAEQRAKEEDQKERMRAQVRSANKKYVPPSLDILHSSISKPDSGNVEANKQKIQTTLEKFGIMVTMGKVSVGPTVAQYTLRPDEGVKLARITALQNDLALALAAHPIRIEAPIPNTNMVGIEIPNKDVSLVRLKELLASKEFRQAPSPLTIVLGKDVAGQSQVGTIESMPHLLIAGATGSGKSIFINTLILSLLYRNSPALVRMILVDPKRVELSLYNGIPHLLTPVITEPDKTVNALKWAVKEMDRRYRLLAESGSRNLPSFNANNPDDAMPLIVIVIDELADLMATSARDVEGMIVRLAQMARAIGIHLVLATQRPSVNVITGLIKANVPTRVAFNVASQIDSRTILDAAGAEKLLGSGDMLYLPGDRAKPVRLQGGFISEEEVRQVVQDIRDKNPIDPGHDDSIITPAHTGSNEAGDAGDDVLFEEAKRIVIESGKASASLLQRRLRVGYSRAARLLDMLEEYGVIGMQEGNKPRDILMMSDEGFGDTLQENRVAPLEVAEEESSKPQSPW</sequence>
<feature type="compositionally biased region" description="Basic and acidic residues" evidence="16">
    <location>
        <begin position="601"/>
        <end position="611"/>
    </location>
</feature>
<proteinExistence type="inferred from homology"/>
<dbReference type="InterPro" id="IPR002543">
    <property type="entry name" value="FtsK_dom"/>
</dbReference>
<keyword evidence="5 17" id="KW-0812">Transmembrane</keyword>
<dbReference type="EMBL" id="MHHR01000005">
    <property type="protein sequence ID" value="OGY35060.1"/>
    <property type="molecule type" value="Genomic_DNA"/>
</dbReference>
<keyword evidence="3" id="KW-1003">Cell membrane</keyword>
<dbReference type="InterPro" id="IPR003593">
    <property type="entry name" value="AAA+_ATPase"/>
</dbReference>
<evidence type="ECO:0000259" key="18">
    <source>
        <dbReference type="PROSITE" id="PS50901"/>
    </source>
</evidence>
<evidence type="ECO:0000256" key="6">
    <source>
        <dbReference type="ARBA" id="ARBA00022741"/>
    </source>
</evidence>
<keyword evidence="11 17" id="KW-0472">Membrane</keyword>
<dbReference type="InterPro" id="IPR018541">
    <property type="entry name" value="Ftsk_gamma"/>
</dbReference>
<feature type="binding site" evidence="14">
    <location>
        <begin position="381"/>
        <end position="388"/>
    </location>
    <ligand>
        <name>ATP</name>
        <dbReference type="ChEBI" id="CHEBI:30616"/>
    </ligand>
</feature>
<dbReference type="InterPro" id="IPR027417">
    <property type="entry name" value="P-loop_NTPase"/>
</dbReference>
<dbReference type="GO" id="GO:0007059">
    <property type="term" value="P:chromosome segregation"/>
    <property type="evidence" value="ECO:0007669"/>
    <property type="project" value="UniProtKB-KW"/>
</dbReference>
<dbReference type="SUPFAM" id="SSF52540">
    <property type="entry name" value="P-loop containing nucleoside triphosphate hydrolases"/>
    <property type="match status" value="1"/>
</dbReference>
<dbReference type="InterPro" id="IPR050206">
    <property type="entry name" value="FtsK/SpoIIIE/SftA"/>
</dbReference>
<evidence type="ECO:0000256" key="12">
    <source>
        <dbReference type="ARBA" id="ARBA00023306"/>
    </source>
</evidence>
<comment type="subunit">
    <text evidence="13">Homohexamer. Forms a ring that surrounds DNA.</text>
</comment>
<evidence type="ECO:0000256" key="17">
    <source>
        <dbReference type="SAM" id="Phobius"/>
    </source>
</evidence>
<keyword evidence="8 14" id="KW-0067">ATP-binding</keyword>
<dbReference type="Gene3D" id="1.10.10.10">
    <property type="entry name" value="Winged helix-like DNA-binding domain superfamily/Winged helix DNA-binding domain"/>
    <property type="match status" value="1"/>
</dbReference>
<dbReference type="Pfam" id="PF01580">
    <property type="entry name" value="FtsK_SpoIIIE"/>
    <property type="match status" value="1"/>
</dbReference>
<feature type="domain" description="FtsK" evidence="18">
    <location>
        <begin position="351"/>
        <end position="551"/>
    </location>
</feature>
<comment type="caution">
    <text evidence="19">The sequence shown here is derived from an EMBL/GenBank/DDBJ whole genome shotgun (WGS) entry which is preliminary data.</text>
</comment>
<keyword evidence="15" id="KW-0175">Coiled coil</keyword>
<keyword evidence="12" id="KW-0131">Cell cycle</keyword>
<evidence type="ECO:0000256" key="3">
    <source>
        <dbReference type="ARBA" id="ARBA00022475"/>
    </source>
</evidence>
<comment type="similarity">
    <text evidence="2">Belongs to the FtsK/SpoIIIE/SftA family.</text>
</comment>
<gene>
    <name evidence="19" type="ORF">A3D99_00720</name>
</gene>
<name>A0A1G1X674_9BACT</name>
<keyword evidence="7" id="KW-0159">Chromosome partition</keyword>
<feature type="transmembrane region" description="Helical" evidence="17">
    <location>
        <begin position="114"/>
        <end position="136"/>
    </location>
</feature>
<comment type="subcellular location">
    <subcellularLocation>
        <location evidence="1">Cell membrane</location>
        <topology evidence="1">Multi-pass membrane protein</topology>
    </subcellularLocation>
</comment>
<dbReference type="SUPFAM" id="SSF46785">
    <property type="entry name" value="Winged helix' DNA-binding domain"/>
    <property type="match status" value="1"/>
</dbReference>